<keyword evidence="7" id="KW-0539">Nucleus</keyword>
<dbReference type="GO" id="GO:0007224">
    <property type="term" value="P:smoothened signaling pathway"/>
    <property type="evidence" value="ECO:0007669"/>
    <property type="project" value="TreeGrafter"/>
</dbReference>
<keyword evidence="4 8" id="KW-0863">Zinc-finger</keyword>
<keyword evidence="11" id="KW-1185">Reference proteome</keyword>
<evidence type="ECO:0000256" key="3">
    <source>
        <dbReference type="ARBA" id="ARBA00022737"/>
    </source>
</evidence>
<dbReference type="InterPro" id="IPR043359">
    <property type="entry name" value="GLI-like"/>
</dbReference>
<keyword evidence="3" id="KW-0677">Repeat</keyword>
<dbReference type="Proteomes" id="UP000605970">
    <property type="component" value="Unassembled WGS sequence"/>
</dbReference>
<feature type="domain" description="C2H2-type" evidence="9">
    <location>
        <begin position="175"/>
        <end position="203"/>
    </location>
</feature>
<dbReference type="AlphaFoldDB" id="A0A8S9ZRT6"/>
<evidence type="ECO:0000256" key="8">
    <source>
        <dbReference type="PROSITE-ProRule" id="PRU00042"/>
    </source>
</evidence>
<evidence type="ECO:0000256" key="5">
    <source>
        <dbReference type="ARBA" id="ARBA00022833"/>
    </source>
</evidence>
<feature type="domain" description="C2H2-type" evidence="9">
    <location>
        <begin position="204"/>
        <end position="227"/>
    </location>
</feature>
<dbReference type="GO" id="GO:0000981">
    <property type="term" value="F:DNA-binding transcription factor activity, RNA polymerase II-specific"/>
    <property type="evidence" value="ECO:0007669"/>
    <property type="project" value="TreeGrafter"/>
</dbReference>
<proteinExistence type="predicted"/>
<sequence>MQRGRTCSEPTTSNSKNNSFINLLTNNSFISSSTTSNSFTTSLSSINLNNTSSNISSSSNLCSDDSTILFCEWIGCSKHFIGKQNFLKHIQSEHLLPPQSTIDGVNSSNNSPICYWHNCPRGGRPFGALYMLQQHLRAHTGEKPYQCLIKNCGKRYSRLENLKTHTRKHTGERPYRCNSCNSSFTNASDRSKHVERVHGGKKRYQCTECQCAYTDPSSLRKHILNAHGQLEWIAYKNRRQYERQNIYTNKLIN</sequence>
<feature type="domain" description="C2H2-type" evidence="9">
    <location>
        <begin position="117"/>
        <end position="144"/>
    </location>
</feature>
<evidence type="ECO:0000256" key="1">
    <source>
        <dbReference type="ARBA" id="ARBA00004123"/>
    </source>
</evidence>
<dbReference type="GO" id="GO:0000122">
    <property type="term" value="P:negative regulation of transcription by RNA polymerase II"/>
    <property type="evidence" value="ECO:0007669"/>
    <property type="project" value="UniProtKB-ARBA"/>
</dbReference>
<evidence type="ECO:0000256" key="4">
    <source>
        <dbReference type="ARBA" id="ARBA00022771"/>
    </source>
</evidence>
<keyword evidence="6" id="KW-0238">DNA-binding</keyword>
<dbReference type="GO" id="GO:0005634">
    <property type="term" value="C:nucleus"/>
    <property type="evidence" value="ECO:0007669"/>
    <property type="project" value="UniProtKB-SubCell"/>
</dbReference>
<comment type="caution">
    <text evidence="10">The sequence shown here is derived from an EMBL/GenBank/DDBJ whole genome shotgun (WGS) entry which is preliminary data.</text>
</comment>
<protein>
    <recommendedName>
        <fullName evidence="9">C2H2-type domain-containing protein</fullName>
    </recommendedName>
</protein>
<dbReference type="EMBL" id="JABEBT010000033">
    <property type="protein sequence ID" value="KAF7636153.1"/>
    <property type="molecule type" value="Genomic_DNA"/>
</dbReference>
<dbReference type="Pfam" id="PF00096">
    <property type="entry name" value="zf-C2H2"/>
    <property type="match status" value="2"/>
</dbReference>
<keyword evidence="5" id="KW-0862">Zinc</keyword>
<reference evidence="10" key="1">
    <citation type="journal article" date="2020" name="Ecol. Evol.">
        <title>Genome structure and content of the rice root-knot nematode (Meloidogyne graminicola).</title>
        <authorList>
            <person name="Phan N.T."/>
            <person name="Danchin E.G.J."/>
            <person name="Klopp C."/>
            <person name="Perfus-Barbeoch L."/>
            <person name="Kozlowski D.K."/>
            <person name="Koutsovoulos G.D."/>
            <person name="Lopez-Roques C."/>
            <person name="Bouchez O."/>
            <person name="Zahm M."/>
            <person name="Besnard G."/>
            <person name="Bellafiore S."/>
        </authorList>
    </citation>
    <scope>NUCLEOTIDE SEQUENCE</scope>
    <source>
        <strain evidence="10">VN-18</strain>
    </source>
</reference>
<dbReference type="OrthoDB" id="3214149at2759"/>
<dbReference type="Pfam" id="PF23561">
    <property type="entry name" value="zf-C2H2_15"/>
    <property type="match status" value="1"/>
</dbReference>
<dbReference type="SUPFAM" id="SSF57667">
    <property type="entry name" value="beta-beta-alpha zinc fingers"/>
    <property type="match status" value="3"/>
</dbReference>
<gene>
    <name evidence="10" type="ORF">Mgra_00004412</name>
</gene>
<keyword evidence="2" id="KW-0479">Metal-binding</keyword>
<dbReference type="GO" id="GO:0000978">
    <property type="term" value="F:RNA polymerase II cis-regulatory region sequence-specific DNA binding"/>
    <property type="evidence" value="ECO:0007669"/>
    <property type="project" value="TreeGrafter"/>
</dbReference>
<dbReference type="FunFam" id="3.30.160.60:FF:000104">
    <property type="entry name" value="Transcriptional repressor protein YY1"/>
    <property type="match status" value="1"/>
</dbReference>
<evidence type="ECO:0000259" key="9">
    <source>
        <dbReference type="PROSITE" id="PS50157"/>
    </source>
</evidence>
<evidence type="ECO:0000256" key="6">
    <source>
        <dbReference type="ARBA" id="ARBA00023125"/>
    </source>
</evidence>
<evidence type="ECO:0000313" key="10">
    <source>
        <dbReference type="EMBL" id="KAF7636153.1"/>
    </source>
</evidence>
<dbReference type="PROSITE" id="PS00028">
    <property type="entry name" value="ZINC_FINGER_C2H2_1"/>
    <property type="match status" value="4"/>
</dbReference>
<dbReference type="InterPro" id="IPR013087">
    <property type="entry name" value="Znf_C2H2_type"/>
</dbReference>
<dbReference type="InterPro" id="IPR056436">
    <property type="entry name" value="Znf-C2H2_ZIC1-5/GLI1-3-like"/>
</dbReference>
<organism evidence="10 11">
    <name type="scientific">Meloidogyne graminicola</name>
    <dbReference type="NCBI Taxonomy" id="189291"/>
    <lineage>
        <taxon>Eukaryota</taxon>
        <taxon>Metazoa</taxon>
        <taxon>Ecdysozoa</taxon>
        <taxon>Nematoda</taxon>
        <taxon>Chromadorea</taxon>
        <taxon>Rhabditida</taxon>
        <taxon>Tylenchina</taxon>
        <taxon>Tylenchomorpha</taxon>
        <taxon>Tylenchoidea</taxon>
        <taxon>Meloidogynidae</taxon>
        <taxon>Meloidogyninae</taxon>
        <taxon>Meloidogyne</taxon>
    </lineage>
</organism>
<dbReference type="InterPro" id="IPR036236">
    <property type="entry name" value="Znf_C2H2_sf"/>
</dbReference>
<dbReference type="GO" id="GO:0008270">
    <property type="term" value="F:zinc ion binding"/>
    <property type="evidence" value="ECO:0007669"/>
    <property type="project" value="UniProtKB-KW"/>
</dbReference>
<feature type="domain" description="C2H2-type" evidence="9">
    <location>
        <begin position="145"/>
        <end position="174"/>
    </location>
</feature>
<dbReference type="SMART" id="SM00355">
    <property type="entry name" value="ZnF_C2H2"/>
    <property type="match status" value="5"/>
</dbReference>
<dbReference type="PANTHER" id="PTHR45718:SF6">
    <property type="entry name" value="ZINC FINGER PROTEIN GLI2"/>
    <property type="match status" value="1"/>
</dbReference>
<dbReference type="PANTHER" id="PTHR45718">
    <property type="entry name" value="TRANSCRIPTIONAL ACTIVATOR CUBITUS INTERRUPTUS"/>
    <property type="match status" value="1"/>
</dbReference>
<comment type="subcellular location">
    <subcellularLocation>
        <location evidence="1">Nucleus</location>
    </subcellularLocation>
</comment>
<dbReference type="PROSITE" id="PS50157">
    <property type="entry name" value="ZINC_FINGER_C2H2_2"/>
    <property type="match status" value="4"/>
</dbReference>
<evidence type="ECO:0000256" key="2">
    <source>
        <dbReference type="ARBA" id="ARBA00022723"/>
    </source>
</evidence>
<accession>A0A8S9ZRT6</accession>
<dbReference type="FunFam" id="3.30.160.60:FF:000446">
    <property type="entry name" value="Zinc finger protein"/>
    <property type="match status" value="1"/>
</dbReference>
<evidence type="ECO:0000256" key="7">
    <source>
        <dbReference type="ARBA" id="ARBA00023242"/>
    </source>
</evidence>
<dbReference type="Gene3D" id="3.30.160.60">
    <property type="entry name" value="Classic Zinc Finger"/>
    <property type="match status" value="4"/>
</dbReference>
<name>A0A8S9ZRT6_9BILA</name>
<evidence type="ECO:0000313" key="11">
    <source>
        <dbReference type="Proteomes" id="UP000605970"/>
    </source>
</evidence>